<dbReference type="AlphaFoldDB" id="A0A383D9N5"/>
<name>A0A383D9N5_9ZZZZ</name>
<organism evidence="2">
    <name type="scientific">marine metagenome</name>
    <dbReference type="NCBI Taxonomy" id="408172"/>
    <lineage>
        <taxon>unclassified sequences</taxon>
        <taxon>metagenomes</taxon>
        <taxon>ecological metagenomes</taxon>
    </lineage>
</organism>
<feature type="transmembrane region" description="Helical" evidence="1">
    <location>
        <begin position="124"/>
        <end position="145"/>
    </location>
</feature>
<feature type="transmembrane region" description="Helical" evidence="1">
    <location>
        <begin position="7"/>
        <end position="28"/>
    </location>
</feature>
<feature type="transmembrane region" description="Helical" evidence="1">
    <location>
        <begin position="154"/>
        <end position="176"/>
    </location>
</feature>
<gene>
    <name evidence="2" type="ORF">METZ01_LOCUS493849</name>
</gene>
<feature type="transmembrane region" description="Helical" evidence="1">
    <location>
        <begin position="40"/>
        <end position="61"/>
    </location>
</feature>
<evidence type="ECO:0000256" key="1">
    <source>
        <dbReference type="SAM" id="Phobius"/>
    </source>
</evidence>
<keyword evidence="1" id="KW-0812">Transmembrane</keyword>
<proteinExistence type="predicted"/>
<protein>
    <submittedName>
        <fullName evidence="2">Uncharacterized protein</fullName>
    </submittedName>
</protein>
<keyword evidence="1" id="KW-1133">Transmembrane helix</keyword>
<accession>A0A383D9N5</accession>
<evidence type="ECO:0000313" key="2">
    <source>
        <dbReference type="EMBL" id="SVE40995.1"/>
    </source>
</evidence>
<keyword evidence="1" id="KW-0472">Membrane</keyword>
<sequence length="215" mass="25133">MNLFLYFLFPIFIYLFIVAPLSNLFDFIYSSGMRYTYHSIPAVFFICTSMLALLTPIIVINRDCKNDFLSYMFSTRVSNNNYFLSVIIYSLICAYIEFIISFFIAVQLSDSGSNLGFIISENKIFYFFIIIFPSILFFSNLGLFLSNFLRKVEYILISLIFLFLLISFGSSSFIPIDYYPSSFARFIEDYNIVFQLFDMFISILRNNNISLGVFI</sequence>
<feature type="non-terminal residue" evidence="2">
    <location>
        <position position="215"/>
    </location>
</feature>
<reference evidence="2" key="1">
    <citation type="submission" date="2018-05" db="EMBL/GenBank/DDBJ databases">
        <authorList>
            <person name="Lanie J.A."/>
            <person name="Ng W.-L."/>
            <person name="Kazmierczak K.M."/>
            <person name="Andrzejewski T.M."/>
            <person name="Davidsen T.M."/>
            <person name="Wayne K.J."/>
            <person name="Tettelin H."/>
            <person name="Glass J.I."/>
            <person name="Rusch D."/>
            <person name="Podicherti R."/>
            <person name="Tsui H.-C.T."/>
            <person name="Winkler M.E."/>
        </authorList>
    </citation>
    <scope>NUCLEOTIDE SEQUENCE</scope>
</reference>
<feature type="transmembrane region" description="Helical" evidence="1">
    <location>
        <begin position="82"/>
        <end position="104"/>
    </location>
</feature>
<dbReference type="EMBL" id="UINC01215353">
    <property type="protein sequence ID" value="SVE40995.1"/>
    <property type="molecule type" value="Genomic_DNA"/>
</dbReference>